<evidence type="ECO:0008006" key="3">
    <source>
        <dbReference type="Google" id="ProtNLM"/>
    </source>
</evidence>
<accession>A0A6G1JSJ6</accession>
<proteinExistence type="predicted"/>
<name>A0A6G1JSJ6_9PLEO</name>
<sequence length="169" mass="18687">MTELKDKDKDTKAIKAVIQKFFDAINAADTDALGSHFSANANLTIIRQEPPLPPSSSDSKATADEEVIKVVIRTTIEKFIALLEDGKKQREGKPGPELHEAPDLDGTDVKIDALFASAWSPFKVTFDGALHHYGVMVYTLGKDNGEWKIEGLTQSYRRTPGWERSESVL</sequence>
<evidence type="ECO:0000313" key="1">
    <source>
        <dbReference type="EMBL" id="KAF2703191.1"/>
    </source>
</evidence>
<gene>
    <name evidence="1" type="ORF">K504DRAFT_463600</name>
</gene>
<dbReference type="EMBL" id="MU005788">
    <property type="protein sequence ID" value="KAF2703191.1"/>
    <property type="molecule type" value="Genomic_DNA"/>
</dbReference>
<protein>
    <recommendedName>
        <fullName evidence="3">SnoaL-like domain-containing protein</fullName>
    </recommendedName>
</protein>
<dbReference type="AlphaFoldDB" id="A0A6G1JSJ6"/>
<dbReference type="SUPFAM" id="SSF54427">
    <property type="entry name" value="NTF2-like"/>
    <property type="match status" value="1"/>
</dbReference>
<dbReference type="InterPro" id="IPR032710">
    <property type="entry name" value="NTF2-like_dom_sf"/>
</dbReference>
<dbReference type="OrthoDB" id="5181940at2759"/>
<keyword evidence="2" id="KW-1185">Reference proteome</keyword>
<organism evidence="1 2">
    <name type="scientific">Pleomassaria siparia CBS 279.74</name>
    <dbReference type="NCBI Taxonomy" id="1314801"/>
    <lineage>
        <taxon>Eukaryota</taxon>
        <taxon>Fungi</taxon>
        <taxon>Dikarya</taxon>
        <taxon>Ascomycota</taxon>
        <taxon>Pezizomycotina</taxon>
        <taxon>Dothideomycetes</taxon>
        <taxon>Pleosporomycetidae</taxon>
        <taxon>Pleosporales</taxon>
        <taxon>Pleomassariaceae</taxon>
        <taxon>Pleomassaria</taxon>
    </lineage>
</organism>
<evidence type="ECO:0000313" key="2">
    <source>
        <dbReference type="Proteomes" id="UP000799428"/>
    </source>
</evidence>
<reference evidence="1" key="1">
    <citation type="journal article" date="2020" name="Stud. Mycol.">
        <title>101 Dothideomycetes genomes: a test case for predicting lifestyles and emergence of pathogens.</title>
        <authorList>
            <person name="Haridas S."/>
            <person name="Albert R."/>
            <person name="Binder M."/>
            <person name="Bloem J."/>
            <person name="Labutti K."/>
            <person name="Salamov A."/>
            <person name="Andreopoulos B."/>
            <person name="Baker S."/>
            <person name="Barry K."/>
            <person name="Bills G."/>
            <person name="Bluhm B."/>
            <person name="Cannon C."/>
            <person name="Castanera R."/>
            <person name="Culley D."/>
            <person name="Daum C."/>
            <person name="Ezra D."/>
            <person name="Gonzalez J."/>
            <person name="Henrissat B."/>
            <person name="Kuo A."/>
            <person name="Liang C."/>
            <person name="Lipzen A."/>
            <person name="Lutzoni F."/>
            <person name="Magnuson J."/>
            <person name="Mondo S."/>
            <person name="Nolan M."/>
            <person name="Ohm R."/>
            <person name="Pangilinan J."/>
            <person name="Park H.-J."/>
            <person name="Ramirez L."/>
            <person name="Alfaro M."/>
            <person name="Sun H."/>
            <person name="Tritt A."/>
            <person name="Yoshinaga Y."/>
            <person name="Zwiers L.-H."/>
            <person name="Turgeon B."/>
            <person name="Goodwin S."/>
            <person name="Spatafora J."/>
            <person name="Crous P."/>
            <person name="Grigoriev I."/>
        </authorList>
    </citation>
    <scope>NUCLEOTIDE SEQUENCE</scope>
    <source>
        <strain evidence="1">CBS 279.74</strain>
    </source>
</reference>
<dbReference type="Proteomes" id="UP000799428">
    <property type="component" value="Unassembled WGS sequence"/>
</dbReference>
<dbReference type="Gene3D" id="3.10.450.50">
    <property type="match status" value="1"/>
</dbReference>